<dbReference type="CDD" id="cd00567">
    <property type="entry name" value="ACAD"/>
    <property type="match status" value="1"/>
</dbReference>
<evidence type="ECO:0000256" key="5">
    <source>
        <dbReference type="ARBA" id="ARBA00022827"/>
    </source>
</evidence>
<dbReference type="GO" id="GO:0005737">
    <property type="term" value="C:cytoplasm"/>
    <property type="evidence" value="ECO:0007669"/>
    <property type="project" value="TreeGrafter"/>
</dbReference>
<keyword evidence="4 7" id="KW-0285">Flavoprotein</keyword>
<evidence type="ECO:0000256" key="2">
    <source>
        <dbReference type="ARBA" id="ARBA00009347"/>
    </source>
</evidence>
<dbReference type="SUPFAM" id="SSF56645">
    <property type="entry name" value="Acyl-CoA dehydrogenase NM domain-like"/>
    <property type="match status" value="1"/>
</dbReference>
<dbReference type="InterPro" id="IPR009100">
    <property type="entry name" value="AcylCoA_DH/oxidase_NM_dom_sf"/>
</dbReference>
<dbReference type="FunFam" id="2.40.110.10:FF:000002">
    <property type="entry name" value="Acyl-CoA dehydrogenase fadE12"/>
    <property type="match status" value="1"/>
</dbReference>
<dbReference type="Gene3D" id="1.20.140.10">
    <property type="entry name" value="Butyryl-CoA Dehydrogenase, subunit A, domain 3"/>
    <property type="match status" value="1"/>
</dbReference>
<evidence type="ECO:0000256" key="6">
    <source>
        <dbReference type="ARBA" id="ARBA00023002"/>
    </source>
</evidence>
<evidence type="ECO:0000256" key="7">
    <source>
        <dbReference type="RuleBase" id="RU362125"/>
    </source>
</evidence>
<dbReference type="Gene3D" id="2.40.110.10">
    <property type="entry name" value="Butyryl-CoA Dehydrogenase, subunit A, domain 2"/>
    <property type="match status" value="1"/>
</dbReference>
<dbReference type="HOGENOM" id="CLU_018204_3_5_7"/>
<dbReference type="Pfam" id="PF02770">
    <property type="entry name" value="Acyl-CoA_dh_M"/>
    <property type="match status" value="1"/>
</dbReference>
<evidence type="ECO:0000256" key="1">
    <source>
        <dbReference type="ARBA" id="ARBA00001974"/>
    </source>
</evidence>
<evidence type="ECO:0000259" key="8">
    <source>
        <dbReference type="Pfam" id="PF00441"/>
    </source>
</evidence>
<comment type="cofactor">
    <cofactor evidence="1 7">
        <name>FAD</name>
        <dbReference type="ChEBI" id="CHEBI:57692"/>
    </cofactor>
</comment>
<keyword evidence="11" id="KW-1185">Reference proteome</keyword>
<dbReference type="InterPro" id="IPR046373">
    <property type="entry name" value="Acyl-CoA_Oxase/DH_mid-dom_sf"/>
</dbReference>
<dbReference type="Proteomes" id="UP000000739">
    <property type="component" value="Chromosome"/>
</dbReference>
<dbReference type="InterPro" id="IPR050741">
    <property type="entry name" value="Acyl-CoA_dehydrogenase"/>
</dbReference>
<reference evidence="10 11" key="1">
    <citation type="journal article" date="2012" name="Environ. Microbiol.">
        <title>The genome sequence of Desulfatibacillum alkenivorans AK-01: a blueprint for anaerobic alkane oxidation.</title>
        <authorList>
            <person name="Callaghan A.V."/>
            <person name="Morris B.E."/>
            <person name="Pereira I.A."/>
            <person name="McInerney M.J."/>
            <person name="Austin R.N."/>
            <person name="Groves J.T."/>
            <person name="Kukor J.J."/>
            <person name="Suflita J.M."/>
            <person name="Young L.Y."/>
            <person name="Zylstra G.J."/>
            <person name="Wawrik B."/>
        </authorList>
    </citation>
    <scope>NUCLEOTIDE SEQUENCE [LARGE SCALE GENOMIC DNA]</scope>
    <source>
        <strain evidence="10 11">AK-01</strain>
    </source>
</reference>
<comment type="subunit">
    <text evidence="3">Homotetramer.</text>
</comment>
<evidence type="ECO:0000259" key="9">
    <source>
        <dbReference type="Pfam" id="PF02770"/>
    </source>
</evidence>
<evidence type="ECO:0000256" key="4">
    <source>
        <dbReference type="ARBA" id="ARBA00022630"/>
    </source>
</evidence>
<dbReference type="GO" id="GO:0050660">
    <property type="term" value="F:flavin adenine dinucleotide binding"/>
    <property type="evidence" value="ECO:0007669"/>
    <property type="project" value="InterPro"/>
</dbReference>
<feature type="domain" description="Acyl-CoA dehydrogenase/oxidase C-terminal" evidence="8">
    <location>
        <begin position="218"/>
        <end position="365"/>
    </location>
</feature>
<dbReference type="GO" id="GO:0033539">
    <property type="term" value="P:fatty acid beta-oxidation using acyl-CoA dehydrogenase"/>
    <property type="evidence" value="ECO:0007669"/>
    <property type="project" value="TreeGrafter"/>
</dbReference>
<dbReference type="Pfam" id="PF00441">
    <property type="entry name" value="Acyl-CoA_dh_1"/>
    <property type="match status" value="1"/>
</dbReference>
<dbReference type="AlphaFoldDB" id="B8FAM1"/>
<keyword evidence="6 7" id="KW-0560">Oxidoreductase</keyword>
<evidence type="ECO:0000313" key="11">
    <source>
        <dbReference type="Proteomes" id="UP000000739"/>
    </source>
</evidence>
<keyword evidence="5 7" id="KW-0274">FAD</keyword>
<dbReference type="InterPro" id="IPR037069">
    <property type="entry name" value="AcylCoA_DH/ox_N_sf"/>
</dbReference>
<sequence>MPDPIQAIKEWCKSKLTQDVVNAMDQGVMSAVPLYKEFAQEGLMEFVKPTEGAAALPNLTAAVKILAAYSGDFGNIVTLNCLGAMLLGLFGDEAQKKISEEMLRGEKLFCFSLTEPEAGSDIQNLKTSAIRQGDQWFINGRKLFATGAADADYILLAVRSNPDLAINRGMSLFLVPRETPGLTISPMNKIASNGFPSCEILLDNAPVKNDALVGGQDAGWGVIAFTGAMERLLVAAGCVGLCSRVVHYVYEYAQQRMISGKPLYEIQWVNHCLSDLAVRIQAADLMVKDAVEKVSSGANPAIEICGAKAFASELQQGVIMSAMKIMGGRAYLKDHPVERWMREGLLSLYAGGTNELQKNLIARKLPGLMAQQDY</sequence>
<protein>
    <submittedName>
        <fullName evidence="10">Acyl-CoA dehydrogenase domain protein</fullName>
    </submittedName>
</protein>
<dbReference type="RefSeq" id="WP_012610751.1">
    <property type="nucleotide sequence ID" value="NC_011768.1"/>
</dbReference>
<dbReference type="Gene3D" id="1.10.540.10">
    <property type="entry name" value="Acyl-CoA dehydrogenase/oxidase, N-terminal domain"/>
    <property type="match status" value="1"/>
</dbReference>
<gene>
    <name evidence="10" type="ordered locus">Dalk_1619</name>
</gene>
<feature type="domain" description="Acyl-CoA oxidase/dehydrogenase middle" evidence="9">
    <location>
        <begin position="110"/>
        <end position="204"/>
    </location>
</feature>
<dbReference type="InterPro" id="IPR006091">
    <property type="entry name" value="Acyl-CoA_Oxase/DH_mid-dom"/>
</dbReference>
<name>B8FAM1_DESAL</name>
<proteinExistence type="inferred from homology"/>
<accession>B8FAM1</accession>
<dbReference type="EMBL" id="CP001322">
    <property type="protein sequence ID" value="ACL03317.1"/>
    <property type="molecule type" value="Genomic_DNA"/>
</dbReference>
<dbReference type="InterPro" id="IPR009075">
    <property type="entry name" value="AcylCo_DH/oxidase_C"/>
</dbReference>
<organism evidence="10 11">
    <name type="scientific">Desulfatibacillum aliphaticivorans</name>
    <dbReference type="NCBI Taxonomy" id="218208"/>
    <lineage>
        <taxon>Bacteria</taxon>
        <taxon>Pseudomonadati</taxon>
        <taxon>Thermodesulfobacteriota</taxon>
        <taxon>Desulfobacteria</taxon>
        <taxon>Desulfobacterales</taxon>
        <taxon>Desulfatibacillaceae</taxon>
        <taxon>Desulfatibacillum</taxon>
    </lineage>
</organism>
<dbReference type="KEGG" id="dal:Dalk_1619"/>
<dbReference type="eggNOG" id="COG1960">
    <property type="taxonomic scope" value="Bacteria"/>
</dbReference>
<evidence type="ECO:0000313" key="10">
    <source>
        <dbReference type="EMBL" id="ACL03317.1"/>
    </source>
</evidence>
<dbReference type="PANTHER" id="PTHR48083">
    <property type="entry name" value="MEDIUM-CHAIN SPECIFIC ACYL-COA DEHYDROGENASE, MITOCHONDRIAL-RELATED"/>
    <property type="match status" value="1"/>
</dbReference>
<evidence type="ECO:0000256" key="3">
    <source>
        <dbReference type="ARBA" id="ARBA00011881"/>
    </source>
</evidence>
<comment type="similarity">
    <text evidence="2 7">Belongs to the acyl-CoA dehydrogenase family.</text>
</comment>
<dbReference type="GO" id="GO:0003995">
    <property type="term" value="F:acyl-CoA dehydrogenase activity"/>
    <property type="evidence" value="ECO:0007669"/>
    <property type="project" value="TreeGrafter"/>
</dbReference>
<dbReference type="SUPFAM" id="SSF47203">
    <property type="entry name" value="Acyl-CoA dehydrogenase C-terminal domain-like"/>
    <property type="match status" value="1"/>
</dbReference>
<dbReference type="PANTHER" id="PTHR48083:SF2">
    <property type="entry name" value="MEDIUM-CHAIN SPECIFIC ACYL-COA DEHYDROGENASE, MITOCHONDRIAL"/>
    <property type="match status" value="1"/>
</dbReference>
<dbReference type="InterPro" id="IPR036250">
    <property type="entry name" value="AcylCo_DH-like_C"/>
</dbReference>